<keyword evidence="2" id="KW-1185">Reference proteome</keyword>
<sequence>MKKMFLKLGKPQPLPRTVYTPMWIHLHLLQSSSKDCVLKGMMNSREQIQDFLRECYKNLKKPKWGPDQGVVPSLSFGSNSVTREAGPAPNCTPLRNQIAQTGKNISLITAKSLWLKLVLGRESSSA</sequence>
<proteinExistence type="predicted"/>
<evidence type="ECO:0000313" key="2">
    <source>
        <dbReference type="Proteomes" id="UP000770661"/>
    </source>
</evidence>
<protein>
    <submittedName>
        <fullName evidence="1">Uncharacterized protein</fullName>
    </submittedName>
</protein>
<name>A0A8J4XQ58_CHIOP</name>
<dbReference type="EMBL" id="JACEEZ010022924">
    <property type="protein sequence ID" value="KAG0711892.1"/>
    <property type="molecule type" value="Genomic_DNA"/>
</dbReference>
<dbReference type="Proteomes" id="UP000770661">
    <property type="component" value="Unassembled WGS sequence"/>
</dbReference>
<reference evidence="1" key="1">
    <citation type="submission" date="2020-07" db="EMBL/GenBank/DDBJ databases">
        <title>The High-quality genome of the commercially important snow crab, Chionoecetes opilio.</title>
        <authorList>
            <person name="Jeong J.-H."/>
            <person name="Ryu S."/>
        </authorList>
    </citation>
    <scope>NUCLEOTIDE SEQUENCE</scope>
    <source>
        <strain evidence="1">MADBK_172401_WGS</strain>
        <tissue evidence="1">Digestive gland</tissue>
    </source>
</reference>
<organism evidence="1 2">
    <name type="scientific">Chionoecetes opilio</name>
    <name type="common">Atlantic snow crab</name>
    <name type="synonym">Cancer opilio</name>
    <dbReference type="NCBI Taxonomy" id="41210"/>
    <lineage>
        <taxon>Eukaryota</taxon>
        <taxon>Metazoa</taxon>
        <taxon>Ecdysozoa</taxon>
        <taxon>Arthropoda</taxon>
        <taxon>Crustacea</taxon>
        <taxon>Multicrustacea</taxon>
        <taxon>Malacostraca</taxon>
        <taxon>Eumalacostraca</taxon>
        <taxon>Eucarida</taxon>
        <taxon>Decapoda</taxon>
        <taxon>Pleocyemata</taxon>
        <taxon>Brachyura</taxon>
        <taxon>Eubrachyura</taxon>
        <taxon>Majoidea</taxon>
        <taxon>Majidae</taxon>
        <taxon>Chionoecetes</taxon>
    </lineage>
</organism>
<accession>A0A8J4XQ58</accession>
<gene>
    <name evidence="1" type="ORF">GWK47_019620</name>
</gene>
<comment type="caution">
    <text evidence="1">The sequence shown here is derived from an EMBL/GenBank/DDBJ whole genome shotgun (WGS) entry which is preliminary data.</text>
</comment>
<evidence type="ECO:0000313" key="1">
    <source>
        <dbReference type="EMBL" id="KAG0711892.1"/>
    </source>
</evidence>
<dbReference type="AlphaFoldDB" id="A0A8J4XQ58"/>